<organism evidence="2 3">
    <name type="scientific">Rhodococcus baikonurensis</name>
    <dbReference type="NCBI Taxonomy" id="172041"/>
    <lineage>
        <taxon>Bacteria</taxon>
        <taxon>Bacillati</taxon>
        <taxon>Actinomycetota</taxon>
        <taxon>Actinomycetes</taxon>
        <taxon>Mycobacteriales</taxon>
        <taxon>Nocardiaceae</taxon>
        <taxon>Rhodococcus</taxon>
        <taxon>Rhodococcus erythropolis group</taxon>
    </lineage>
</organism>
<evidence type="ECO:0000313" key="2">
    <source>
        <dbReference type="EMBL" id="MFB9783746.1"/>
    </source>
</evidence>
<feature type="region of interest" description="Disordered" evidence="1">
    <location>
        <begin position="428"/>
        <end position="463"/>
    </location>
</feature>
<evidence type="ECO:0000313" key="3">
    <source>
        <dbReference type="Proteomes" id="UP001589587"/>
    </source>
</evidence>
<accession>A0ABV5XMN5</accession>
<proteinExistence type="predicted"/>
<comment type="caution">
    <text evidence="2">The sequence shown here is derived from an EMBL/GenBank/DDBJ whole genome shotgun (WGS) entry which is preliminary data.</text>
</comment>
<reference evidence="2 3" key="1">
    <citation type="submission" date="2024-09" db="EMBL/GenBank/DDBJ databases">
        <authorList>
            <person name="Sun Q."/>
            <person name="Mori K."/>
        </authorList>
    </citation>
    <scope>NUCLEOTIDE SEQUENCE [LARGE SCALE GENOMIC DNA]</scope>
    <source>
        <strain evidence="2 3">JCM 11411</strain>
    </source>
</reference>
<protein>
    <submittedName>
        <fullName evidence="2">Uncharacterized protein</fullName>
    </submittedName>
</protein>
<gene>
    <name evidence="2" type="ORF">ACFFQ6_29030</name>
</gene>
<feature type="compositionally biased region" description="Low complexity" evidence="1">
    <location>
        <begin position="446"/>
        <end position="455"/>
    </location>
</feature>
<name>A0ABV5XMN5_9NOCA</name>
<keyword evidence="3" id="KW-1185">Reference proteome</keyword>
<dbReference type="Proteomes" id="UP001589587">
    <property type="component" value="Unassembled WGS sequence"/>
</dbReference>
<dbReference type="EMBL" id="JBHMAS010000080">
    <property type="protein sequence ID" value="MFB9783746.1"/>
    <property type="molecule type" value="Genomic_DNA"/>
</dbReference>
<dbReference type="RefSeq" id="WP_378376339.1">
    <property type="nucleotide sequence ID" value="NZ_JBHMAS010000080.1"/>
</dbReference>
<evidence type="ECO:0000256" key="1">
    <source>
        <dbReference type="SAM" id="MobiDB-lite"/>
    </source>
</evidence>
<sequence length="554" mass="59031">MQSTFTRQTHNTSYVAYSKSASKPIQVQVAGQDSTVPVHSQVLIREFISIEIDSIDDARATSQRQPTLYVKFNARSAKNPDGESVGLRENFGASIQAGGDLEKAVRHALTAGKAVYVAIETKRRYKNSSGEIISYLTPINELRGATKDGKGGSASATRENCANVIAAIGPADAPTTNLISDEVTSDPSKWATFRSNHDGTQVPSGFVRVNTPEGDPTGAITAAESAPAAAPASVDVDALAEAVAARLHGAAPTNGTPAVSGAVRRPALREAHSVEAKPWEPYNSDGRANAGSYLTASWRNTWSGAMILLTTAAYEEQDAAERAGREPRLLESSALASTATDLTEVLLSMADQVQTAVVGRINRMDRSHGEAGKWVHQIASRLVPITLEMLSEEHSEQREMWRKTVIAQATAVFAGALHSVESYLDGQYDQPTPINDASRKAREQAGRQAQQGNAATSTSGAQMTSTNAVIGDAATGDDALMQRWNAFLQQCKLTGHEDRVKPFLAAACGTADLAQIQAQLFSERLSAWEAEPQRFVEAAAGAYRASQPVARQSA</sequence>